<name>A0A0N5AC38_9BILA</name>
<dbReference type="InterPro" id="IPR011021">
    <property type="entry name" value="Arrestin-like_N"/>
</dbReference>
<dbReference type="Pfam" id="PF02752">
    <property type="entry name" value="Arrestin_C"/>
    <property type="match status" value="1"/>
</dbReference>
<protein>
    <submittedName>
        <fullName evidence="4">Arrestin_C domain-containing protein</fullName>
    </submittedName>
</protein>
<dbReference type="PANTHER" id="PTHR11188:SF176">
    <property type="entry name" value="ARRESTIN DOMAIN-CONTAINING PROTEIN 1"/>
    <property type="match status" value="1"/>
</dbReference>
<dbReference type="STRING" id="451379.A0A0N5AC38"/>
<dbReference type="AlphaFoldDB" id="A0A0N5AC38"/>
<proteinExistence type="inferred from homology"/>
<dbReference type="Gene3D" id="2.60.40.640">
    <property type="match status" value="2"/>
</dbReference>
<dbReference type="WBParaSite" id="SMUV_0000171401-mRNA-1">
    <property type="protein sequence ID" value="SMUV_0000171401-mRNA-1"/>
    <property type="gene ID" value="SMUV_0000171401"/>
</dbReference>
<reference evidence="4" key="1">
    <citation type="submission" date="2017-02" db="UniProtKB">
        <authorList>
            <consortium name="WormBaseParasite"/>
        </authorList>
    </citation>
    <scope>IDENTIFICATION</scope>
</reference>
<dbReference type="GO" id="GO:0015031">
    <property type="term" value="P:protein transport"/>
    <property type="evidence" value="ECO:0007669"/>
    <property type="project" value="TreeGrafter"/>
</dbReference>
<dbReference type="InterPro" id="IPR050357">
    <property type="entry name" value="Arrestin_domain-protein"/>
</dbReference>
<dbReference type="InterPro" id="IPR011022">
    <property type="entry name" value="Arrestin_C-like"/>
</dbReference>
<feature type="domain" description="Arrestin C-terminal-like" evidence="2">
    <location>
        <begin position="213"/>
        <end position="354"/>
    </location>
</feature>
<dbReference type="Pfam" id="PF00339">
    <property type="entry name" value="Arrestin_N"/>
    <property type="match status" value="1"/>
</dbReference>
<evidence type="ECO:0000256" key="1">
    <source>
        <dbReference type="ARBA" id="ARBA00005298"/>
    </source>
</evidence>
<dbReference type="PANTHER" id="PTHR11188">
    <property type="entry name" value="ARRESTIN DOMAIN CONTAINING PROTEIN"/>
    <property type="match status" value="1"/>
</dbReference>
<dbReference type="InterPro" id="IPR014752">
    <property type="entry name" value="Arrestin-like_C"/>
</dbReference>
<evidence type="ECO:0000313" key="3">
    <source>
        <dbReference type="Proteomes" id="UP000046393"/>
    </source>
</evidence>
<evidence type="ECO:0000259" key="2">
    <source>
        <dbReference type="SMART" id="SM01017"/>
    </source>
</evidence>
<sequence>MRTRWIYARTIAVNYGNGQCCVGAVNSSAITSFFRMESLQIVLDHTEAKFLPGSAICGYLRVVLSSQVGINAITLGVYGKAETKFSQVQVSEDTSFASGSSGLSSCKFTDSQIVINKKKVLWKPKGSSRNLKAGIHCFPFVFRLPSKCPPSFDGASGRIHYGLNGSIQLHWAAEKCCTFPFIVLQNNELAIAGNAAQPFLEEFERDCKLIFWNYGTVSTKVEMEKRNFVPDEKFIVKVAIKNGTSRQIECVRLKLEQFITYKAYLTDPTDETIEQQIEVSEENNVLLEDRKIVKIPPHGHDKLEFDCQLSRVAPSFNSCRIINVSYELRIILSGGFLSQKIKIEIPIVVVSVISQEAINTTAESPANIEQYDSSSMITHSPVGEFVRRFSIDVVARASLLKTVEHFFKAQGFGKNVCKVFVYCLIKLPIHCYLRERQNTEMYDTSLRMLAFINVLKLVRQNVCAVFVRKMLGCIPAYTDSTWHISKYLSLLLLTTFLC</sequence>
<keyword evidence="3" id="KW-1185">Reference proteome</keyword>
<dbReference type="InterPro" id="IPR014756">
    <property type="entry name" value="Ig_E-set"/>
</dbReference>
<dbReference type="GO" id="GO:0005737">
    <property type="term" value="C:cytoplasm"/>
    <property type="evidence" value="ECO:0007669"/>
    <property type="project" value="TreeGrafter"/>
</dbReference>
<evidence type="ECO:0000313" key="4">
    <source>
        <dbReference type="WBParaSite" id="SMUV_0000171401-mRNA-1"/>
    </source>
</evidence>
<dbReference type="SUPFAM" id="SSF81296">
    <property type="entry name" value="E set domains"/>
    <property type="match status" value="2"/>
</dbReference>
<dbReference type="SMART" id="SM01017">
    <property type="entry name" value="Arrestin_C"/>
    <property type="match status" value="1"/>
</dbReference>
<dbReference type="Proteomes" id="UP000046393">
    <property type="component" value="Unplaced"/>
</dbReference>
<comment type="similarity">
    <text evidence="1">Belongs to the arrestin family.</text>
</comment>
<accession>A0A0N5AC38</accession>
<organism evidence="3 4">
    <name type="scientific">Syphacia muris</name>
    <dbReference type="NCBI Taxonomy" id="451379"/>
    <lineage>
        <taxon>Eukaryota</taxon>
        <taxon>Metazoa</taxon>
        <taxon>Ecdysozoa</taxon>
        <taxon>Nematoda</taxon>
        <taxon>Chromadorea</taxon>
        <taxon>Rhabditida</taxon>
        <taxon>Spirurina</taxon>
        <taxon>Oxyuridomorpha</taxon>
        <taxon>Oxyuroidea</taxon>
        <taxon>Oxyuridae</taxon>
        <taxon>Syphacia</taxon>
    </lineage>
</organism>